<dbReference type="NCBIfam" id="NF006270">
    <property type="entry name" value="PRK08419.1"/>
    <property type="match status" value="1"/>
</dbReference>
<evidence type="ECO:0000256" key="1">
    <source>
        <dbReference type="ARBA" id="ARBA00004533"/>
    </source>
</evidence>
<protein>
    <submittedName>
        <fullName evidence="8">Lipid A biosynthesis lauroyl acyltransferase</fullName>
    </submittedName>
</protein>
<evidence type="ECO:0000256" key="4">
    <source>
        <dbReference type="ARBA" id="ARBA00022679"/>
    </source>
</evidence>
<sequence length="296" mass="34054">MDRVYLCLFYVFKFIIFITPNALHNAIAKGLAFIYMRVNKRRFRVVMSNLNMAFGDEISMQKKLEIAKKCYFNFAKFLGINFIKNQNTTKQKVLNRVRFKDEKFLLEAINSGRSVIVATAHFGEWELFSLAMAARFGAVSILGRRLDSKSINEILNANRTQFDIELIEKSGAAKGILRALKQKRLVGILVDQNTAKSEGIEVSFFGKRVLHTPSVSIFAQKTNALIVSAFISSVDEQMSEICFFKAVDINDFDKANAIKLATQAQADACEAMIRQKPDEYFWFHKRFKHFYERIYE</sequence>
<dbReference type="EMBL" id="JANURM010000005">
    <property type="protein sequence ID" value="MDL0088867.1"/>
    <property type="molecule type" value="Genomic_DNA"/>
</dbReference>
<keyword evidence="2" id="KW-1003">Cell membrane</keyword>
<dbReference type="CDD" id="cd07984">
    <property type="entry name" value="LPLAT_LABLAT-like"/>
    <property type="match status" value="1"/>
</dbReference>
<dbReference type="PANTHER" id="PTHR30606:SF9">
    <property type="entry name" value="LIPID A BIOSYNTHESIS LAUROYLTRANSFERASE"/>
    <property type="match status" value="1"/>
</dbReference>
<evidence type="ECO:0000256" key="7">
    <source>
        <dbReference type="SAM" id="Phobius"/>
    </source>
</evidence>
<reference evidence="8" key="1">
    <citation type="submission" date="2022-08" db="EMBL/GenBank/DDBJ databases">
        <authorList>
            <person name="Wang H."/>
        </authorList>
    </citation>
    <scope>NUCLEOTIDE SEQUENCE</scope>
    <source>
        <strain evidence="8">PS10</strain>
    </source>
</reference>
<comment type="caution">
    <text evidence="8">The sequence shown here is derived from an EMBL/GenBank/DDBJ whole genome shotgun (WGS) entry which is preliminary data.</text>
</comment>
<name>A0ABT7HPN0_9BACT</name>
<dbReference type="PANTHER" id="PTHR30606">
    <property type="entry name" value="LIPID A BIOSYNTHESIS LAUROYL ACYLTRANSFERASE"/>
    <property type="match status" value="1"/>
</dbReference>
<dbReference type="RefSeq" id="WP_284937527.1">
    <property type="nucleotide sequence ID" value="NZ_JANURM010000005.1"/>
</dbReference>
<keyword evidence="5 7" id="KW-0472">Membrane</keyword>
<keyword evidence="7" id="KW-0812">Transmembrane</keyword>
<evidence type="ECO:0000313" key="8">
    <source>
        <dbReference type="EMBL" id="MDL0088867.1"/>
    </source>
</evidence>
<dbReference type="InterPro" id="IPR004960">
    <property type="entry name" value="LipA_acyltrans"/>
</dbReference>
<keyword evidence="4" id="KW-0808">Transferase</keyword>
<keyword evidence="3" id="KW-0997">Cell inner membrane</keyword>
<keyword evidence="9" id="KW-1185">Reference proteome</keyword>
<evidence type="ECO:0000256" key="5">
    <source>
        <dbReference type="ARBA" id="ARBA00023136"/>
    </source>
</evidence>
<gene>
    <name evidence="8" type="ORF">NYG85_05710</name>
</gene>
<evidence type="ECO:0000256" key="6">
    <source>
        <dbReference type="ARBA" id="ARBA00023315"/>
    </source>
</evidence>
<dbReference type="GO" id="GO:0016746">
    <property type="term" value="F:acyltransferase activity"/>
    <property type="evidence" value="ECO:0007669"/>
    <property type="project" value="UniProtKB-KW"/>
</dbReference>
<feature type="transmembrane region" description="Helical" evidence="7">
    <location>
        <begin position="12"/>
        <end position="35"/>
    </location>
</feature>
<proteinExistence type="predicted"/>
<dbReference type="Pfam" id="PF03279">
    <property type="entry name" value="Lip_A_acyltrans"/>
    <property type="match status" value="1"/>
</dbReference>
<organism evidence="8 9">
    <name type="scientific">Campylobacter gastrosuis</name>
    <dbReference type="NCBI Taxonomy" id="2974576"/>
    <lineage>
        <taxon>Bacteria</taxon>
        <taxon>Pseudomonadati</taxon>
        <taxon>Campylobacterota</taxon>
        <taxon>Epsilonproteobacteria</taxon>
        <taxon>Campylobacterales</taxon>
        <taxon>Campylobacteraceae</taxon>
        <taxon>Campylobacter</taxon>
    </lineage>
</organism>
<reference evidence="8" key="2">
    <citation type="journal article" date="2023" name="Microorganisms">
        <title>Isolation and Genomic Characteristics of Cat-Borne Campylobacter felis sp. nov. and Sheep-Borne Campylobacter ovis sp. nov.</title>
        <authorList>
            <person name="Wang H."/>
            <person name="Li Y."/>
            <person name="Gu Y."/>
            <person name="Zhou G."/>
            <person name="Chen X."/>
            <person name="Zhang X."/>
            <person name="Shao Z."/>
            <person name="Zhang J."/>
            <person name="Zhang M."/>
        </authorList>
    </citation>
    <scope>NUCLEOTIDE SEQUENCE</scope>
    <source>
        <strain evidence="8">PS10</strain>
    </source>
</reference>
<dbReference type="Proteomes" id="UP001173801">
    <property type="component" value="Unassembled WGS sequence"/>
</dbReference>
<keyword evidence="7" id="KW-1133">Transmembrane helix</keyword>
<comment type="subcellular location">
    <subcellularLocation>
        <location evidence="1">Cell inner membrane</location>
    </subcellularLocation>
</comment>
<keyword evidence="6 8" id="KW-0012">Acyltransferase</keyword>
<evidence type="ECO:0000256" key="2">
    <source>
        <dbReference type="ARBA" id="ARBA00022475"/>
    </source>
</evidence>
<evidence type="ECO:0000256" key="3">
    <source>
        <dbReference type="ARBA" id="ARBA00022519"/>
    </source>
</evidence>
<evidence type="ECO:0000313" key="9">
    <source>
        <dbReference type="Proteomes" id="UP001173801"/>
    </source>
</evidence>
<accession>A0ABT7HPN0</accession>